<proteinExistence type="predicted"/>
<gene>
    <name evidence="3" type="ORF">Ahy_B09g096865</name>
</gene>
<dbReference type="EMBL" id="SDMP01000019">
    <property type="protein sequence ID" value="RYQ90952.1"/>
    <property type="molecule type" value="Genomic_DNA"/>
</dbReference>
<accession>A0A444XMS6</accession>
<feature type="domain" description="Retrotransposon gag" evidence="2">
    <location>
        <begin position="58"/>
        <end position="155"/>
    </location>
</feature>
<dbReference type="PANTHER" id="PTHR35046">
    <property type="entry name" value="ZINC KNUCKLE (CCHC-TYPE) FAMILY PROTEIN"/>
    <property type="match status" value="1"/>
</dbReference>
<sequence length="395" mass="46723">MIEYESDDDGISYVKKGFRLKIPVFKGRNNPEAYFEWERKVESFFATCILSEEKKVRLVQANFSDDARIWWTELGRSRRRYGKSPIYSWEKMKKIMRRQFVPSSYHNEFFGRFCKLQQGSQSVMEYHKEFLYLMDKANIKRSPEVLMDQFLFGLRKELADTIQHYRYTTMDDLVKLAINWEQVQQMIDRHNKRNSSTPIFHSSSKPEMKDFVEYAVKGDVSLEDSTVQNFSTGSLGCFVDSLINYRGINMDEKKGRQIAHFEQDGETMVGKIELAHMKDIATIQWVEKSHQTMVFKLGDWVWIPWRDEEHLMQDSRTNLFEEGENDMWSGGHFRNLRAKGRNDNLVIFKDLNSRRIVPCQSWTSRRPRVRLKNSGAERATTHKAHWAKSGQQEAQ</sequence>
<comment type="caution">
    <text evidence="3">The sequence shown here is derived from an EMBL/GenBank/DDBJ whole genome shotgun (WGS) entry which is preliminary data.</text>
</comment>
<dbReference type="Pfam" id="PF03732">
    <property type="entry name" value="Retrotrans_gag"/>
    <property type="match status" value="1"/>
</dbReference>
<organism evidence="3 4">
    <name type="scientific">Arachis hypogaea</name>
    <name type="common">Peanut</name>
    <dbReference type="NCBI Taxonomy" id="3818"/>
    <lineage>
        <taxon>Eukaryota</taxon>
        <taxon>Viridiplantae</taxon>
        <taxon>Streptophyta</taxon>
        <taxon>Embryophyta</taxon>
        <taxon>Tracheophyta</taxon>
        <taxon>Spermatophyta</taxon>
        <taxon>Magnoliopsida</taxon>
        <taxon>eudicotyledons</taxon>
        <taxon>Gunneridae</taxon>
        <taxon>Pentapetalae</taxon>
        <taxon>rosids</taxon>
        <taxon>fabids</taxon>
        <taxon>Fabales</taxon>
        <taxon>Fabaceae</taxon>
        <taxon>Papilionoideae</taxon>
        <taxon>50 kb inversion clade</taxon>
        <taxon>dalbergioids sensu lato</taxon>
        <taxon>Dalbergieae</taxon>
        <taxon>Pterocarpus clade</taxon>
        <taxon>Arachis</taxon>
    </lineage>
</organism>
<dbReference type="PANTHER" id="PTHR35046:SF9">
    <property type="entry name" value="RNA-DIRECTED DNA POLYMERASE"/>
    <property type="match status" value="1"/>
</dbReference>
<evidence type="ECO:0000313" key="4">
    <source>
        <dbReference type="Proteomes" id="UP000289738"/>
    </source>
</evidence>
<dbReference type="InterPro" id="IPR005162">
    <property type="entry name" value="Retrotrans_gag_dom"/>
</dbReference>
<evidence type="ECO:0000259" key="2">
    <source>
        <dbReference type="Pfam" id="PF03732"/>
    </source>
</evidence>
<reference evidence="3 4" key="1">
    <citation type="submission" date="2019-01" db="EMBL/GenBank/DDBJ databases">
        <title>Sequencing of cultivated peanut Arachis hypogaea provides insights into genome evolution and oil improvement.</title>
        <authorList>
            <person name="Chen X."/>
        </authorList>
    </citation>
    <scope>NUCLEOTIDE SEQUENCE [LARGE SCALE GENOMIC DNA]</scope>
    <source>
        <strain evidence="4">cv. Fuhuasheng</strain>
        <tissue evidence="3">Leaves</tissue>
    </source>
</reference>
<dbReference type="AlphaFoldDB" id="A0A444XMS6"/>
<dbReference type="STRING" id="3818.A0A444XMS6"/>
<protein>
    <recommendedName>
        <fullName evidence="2">Retrotransposon gag domain-containing protein</fullName>
    </recommendedName>
</protein>
<dbReference type="Proteomes" id="UP000289738">
    <property type="component" value="Chromosome B09"/>
</dbReference>
<keyword evidence="4" id="KW-1185">Reference proteome</keyword>
<evidence type="ECO:0000313" key="3">
    <source>
        <dbReference type="EMBL" id="RYQ90952.1"/>
    </source>
</evidence>
<evidence type="ECO:0000256" key="1">
    <source>
        <dbReference type="SAM" id="MobiDB-lite"/>
    </source>
</evidence>
<name>A0A444XMS6_ARAHY</name>
<feature type="region of interest" description="Disordered" evidence="1">
    <location>
        <begin position="371"/>
        <end position="395"/>
    </location>
</feature>